<proteinExistence type="predicted"/>
<dbReference type="OrthoDB" id="3139566at2759"/>
<keyword evidence="2" id="KW-1185">Reference proteome</keyword>
<gene>
    <name evidence="1" type="ORF">CVT26_004882</name>
</gene>
<dbReference type="AlphaFoldDB" id="A0A409W8C9"/>
<sequence length="381" mass="42967">MDKGSNLHYEGEANESRDSFKLDREDMRVAQLDHHIRILGILRAYICRSRNQIVAINCLPFEVLSQIFVLGNIASELDSGPVQPTVFPLILGSVCYKWRCVAWGSSELWESFHCRISKARCDAQAMILRGWLQRSQQRMLSICISIRDEDAWTESSNVSTSIIDAIVPYCERWTHLGLILPEAWYQSLNQAQGKVPNLASLSIRPPMSTSPPLSFGTFAQATSIRSFFASHYDLANIHLRWDVLKKVVLEGVTTNEAIDVIRRGESITSCRFNELGALEHDFPRITNNSSIQDLEISTDEWADLDEFLDFLVLPGLRSLTVTLPEGHPDPLFTIEALISRSTCPLKSVDIRGVEITDEDLIAFVSHSDTVTTIRVRHHASQ</sequence>
<evidence type="ECO:0000313" key="1">
    <source>
        <dbReference type="EMBL" id="PPQ74791.1"/>
    </source>
</evidence>
<protein>
    <recommendedName>
        <fullName evidence="3">F-box domain-containing protein</fullName>
    </recommendedName>
</protein>
<accession>A0A409W8C9</accession>
<dbReference type="Proteomes" id="UP000284706">
    <property type="component" value="Unassembled WGS sequence"/>
</dbReference>
<evidence type="ECO:0000313" key="2">
    <source>
        <dbReference type="Proteomes" id="UP000284706"/>
    </source>
</evidence>
<dbReference type="EMBL" id="NHYE01005313">
    <property type="protein sequence ID" value="PPQ74791.1"/>
    <property type="molecule type" value="Genomic_DNA"/>
</dbReference>
<name>A0A409W8C9_9AGAR</name>
<comment type="caution">
    <text evidence="1">The sequence shown here is derived from an EMBL/GenBank/DDBJ whole genome shotgun (WGS) entry which is preliminary data.</text>
</comment>
<organism evidence="1 2">
    <name type="scientific">Gymnopilus dilepis</name>
    <dbReference type="NCBI Taxonomy" id="231916"/>
    <lineage>
        <taxon>Eukaryota</taxon>
        <taxon>Fungi</taxon>
        <taxon>Dikarya</taxon>
        <taxon>Basidiomycota</taxon>
        <taxon>Agaricomycotina</taxon>
        <taxon>Agaricomycetes</taxon>
        <taxon>Agaricomycetidae</taxon>
        <taxon>Agaricales</taxon>
        <taxon>Agaricineae</taxon>
        <taxon>Hymenogastraceae</taxon>
        <taxon>Gymnopilus</taxon>
    </lineage>
</organism>
<evidence type="ECO:0008006" key="3">
    <source>
        <dbReference type="Google" id="ProtNLM"/>
    </source>
</evidence>
<reference evidence="1 2" key="1">
    <citation type="journal article" date="2018" name="Evol. Lett.">
        <title>Horizontal gene cluster transfer increased hallucinogenic mushroom diversity.</title>
        <authorList>
            <person name="Reynolds H.T."/>
            <person name="Vijayakumar V."/>
            <person name="Gluck-Thaler E."/>
            <person name="Korotkin H.B."/>
            <person name="Matheny P.B."/>
            <person name="Slot J.C."/>
        </authorList>
    </citation>
    <scope>NUCLEOTIDE SEQUENCE [LARGE SCALE GENOMIC DNA]</scope>
    <source>
        <strain evidence="1 2">SRW20</strain>
    </source>
</reference>
<dbReference type="InParanoid" id="A0A409W8C9"/>